<dbReference type="Gene3D" id="2.120.10.10">
    <property type="match status" value="1"/>
</dbReference>
<organism evidence="1 2">
    <name type="scientific">Celerinatantimonas yamalensis</name>
    <dbReference type="NCBI Taxonomy" id="559956"/>
    <lineage>
        <taxon>Bacteria</taxon>
        <taxon>Pseudomonadati</taxon>
        <taxon>Pseudomonadota</taxon>
        <taxon>Gammaproteobacteria</taxon>
        <taxon>Celerinatantimonadaceae</taxon>
        <taxon>Celerinatantimonas</taxon>
    </lineage>
</organism>
<evidence type="ECO:0000313" key="2">
    <source>
        <dbReference type="Proteomes" id="UP001629953"/>
    </source>
</evidence>
<evidence type="ECO:0000313" key="1">
    <source>
        <dbReference type="EMBL" id="MFM2485408.1"/>
    </source>
</evidence>
<accession>A0ABW9G814</accession>
<name>A0ABW9G814_9GAMM</name>
<dbReference type="EMBL" id="JBEQCT010000004">
    <property type="protein sequence ID" value="MFM2485408.1"/>
    <property type="molecule type" value="Genomic_DNA"/>
</dbReference>
<protein>
    <submittedName>
        <fullName evidence="1">Exo-alpha-sialidase</fullName>
    </submittedName>
</protein>
<comment type="caution">
    <text evidence="1">The sequence shown here is derived from an EMBL/GenBank/DDBJ whole genome shotgun (WGS) entry which is preliminary data.</text>
</comment>
<reference evidence="1 2" key="1">
    <citation type="journal article" date="2013" name="Int. J. Syst. Evol. Microbiol.">
        <title>Celerinatantimonas yamalensis sp. nov., a cold-adapted diazotrophic bacterium from a cold permafrost brine.</title>
        <authorList>
            <person name="Shcherbakova V."/>
            <person name="Chuvilskaya N."/>
            <person name="Rivkina E."/>
            <person name="Demidov N."/>
            <person name="Uchaeva V."/>
            <person name="Suetin S."/>
            <person name="Suzina N."/>
            <person name="Gilichinsky D."/>
        </authorList>
    </citation>
    <scope>NUCLEOTIDE SEQUENCE [LARGE SCALE GENOMIC DNA]</scope>
    <source>
        <strain evidence="1 2">C7</strain>
    </source>
</reference>
<gene>
    <name evidence="1" type="ORF">ABUE30_10115</name>
</gene>
<sequence length="307" mass="34655">MALTLLCVHDVASDVDAHLAFTDLCRFDNKLWLAYRRASSHHRKDGEIVILTGDGEQWCEQARIGGIGDWRDPKFSISSAGLLLLNCACISPDGLHSLLYRLDENIWQSNGPIAPVHQWLWRTHWVGSYGYSFAYQRPDLLQLYRVNQTLRYQLWQAQPLGDLAKPNGYPNESGLTSAADGTMYCLLRRDGDDPRALLGQSQAPYQDWQWQVLDKAIGGPVLTMTPDGQLLCVVRLYQPARTSVCLVDPERGQVIEQLRLPSGGDTSYAGIVWRDAHHLDISYYSSHQHNRCSIYLARLSYHGDTAL</sequence>
<dbReference type="Proteomes" id="UP001629953">
    <property type="component" value="Unassembled WGS sequence"/>
</dbReference>
<keyword evidence="2" id="KW-1185">Reference proteome</keyword>
<dbReference type="RefSeq" id="WP_408623640.1">
    <property type="nucleotide sequence ID" value="NZ_JBEQCT010000004.1"/>
</dbReference>
<proteinExistence type="predicted"/>